<dbReference type="EMBL" id="CP038635">
    <property type="protein sequence ID" value="QBY51745.1"/>
    <property type="molecule type" value="Genomic_DNA"/>
</dbReference>
<reference evidence="1 2" key="1">
    <citation type="submission" date="2019-03" db="EMBL/GenBank/DDBJ databases">
        <title>Efficiently degradation of phenoxyalkanoic acid herbicides by Cupriavidus oxalaticus strain X32.</title>
        <authorList>
            <person name="Sheng X."/>
        </authorList>
    </citation>
    <scope>NUCLEOTIDE SEQUENCE [LARGE SCALE GENOMIC DNA]</scope>
    <source>
        <strain evidence="1 2">X32</strain>
    </source>
</reference>
<dbReference type="Proteomes" id="UP000295294">
    <property type="component" value="Chromosome 2"/>
</dbReference>
<evidence type="ECO:0000313" key="1">
    <source>
        <dbReference type="EMBL" id="QBY51745.1"/>
    </source>
</evidence>
<organism evidence="1 2">
    <name type="scientific">Cupriavidus oxalaticus</name>
    <dbReference type="NCBI Taxonomy" id="96344"/>
    <lineage>
        <taxon>Bacteria</taxon>
        <taxon>Pseudomonadati</taxon>
        <taxon>Pseudomonadota</taxon>
        <taxon>Betaproteobacteria</taxon>
        <taxon>Burkholderiales</taxon>
        <taxon>Burkholderiaceae</taxon>
        <taxon>Cupriavidus</taxon>
    </lineage>
</organism>
<dbReference type="OrthoDB" id="5439087at2"/>
<dbReference type="RefSeq" id="WP_135704047.1">
    <property type="nucleotide sequence ID" value="NZ_CP038635.1"/>
</dbReference>
<dbReference type="AlphaFoldDB" id="A0A4P7L8S8"/>
<name>A0A4P7L8S8_9BURK</name>
<dbReference type="GO" id="GO:0003676">
    <property type="term" value="F:nucleic acid binding"/>
    <property type="evidence" value="ECO:0007669"/>
    <property type="project" value="InterPro"/>
</dbReference>
<proteinExistence type="predicted"/>
<sequence length="661" mass="74604">MNRYLQKGDLIATPNGERLVKDIWAAEGVVELIEPMELISETVRLSELRAHLAAGNYRIRNREAPIAAVALHDASNAARKKEVVNRLILAELKGRIRRGTTAHQAICGLLETGLRDSDDRPILLGSERTMYRILARGDAHAQAQLPQFHLRGNHGGGHSDQVVKLVLQLVEEQYAKVKSRFRVPALTKLANQQAHAAGLLRDGEQLGRKFVRKVLVEHWHPDLDYRRLDPRLARSAKAVAKQRIRAGGALHRTEADTLHLPFVTRGLGGTILVESWLMLTIDCFTSMPLSWRLMKKRPTVDDTLACLERAMSPKRELFVALNINCPVDPYGTPIKVIVDNGPENKGERVERLTLVGINVERAPAHSGHRKPFIERLNGALKSDLEVLPGCTRFNGKDGERTEQAIEEDLMTFEELERWIVRWLYEQWANRTLERFITADYHLERGDGITPMQRWMQCEHASSIPNPPDPDLWNIVKLVEDTRSISPKTGISLEGFRFRGENLPKLIRQYGPNANVPVFYSPVDYRCVYVPDKDSGRLLMLINDEVTEGSPAFDFDEAKRRRKLVRASGGQPADALVQFDKDLMDAGTKKSKRNSKETNREQHDAALLEAAMARRRENPLPVTNSDGPSQSSSEVFISEDAIPDFNVSQRPRTNVLTVTTYE</sequence>
<dbReference type="KEGG" id="cox:E0W60_10860"/>
<gene>
    <name evidence="1" type="ORF">E0W60_10860</name>
</gene>
<dbReference type="SUPFAM" id="SSF53098">
    <property type="entry name" value="Ribonuclease H-like"/>
    <property type="match status" value="1"/>
</dbReference>
<accession>A0A4P7L8S8</accession>
<protein>
    <submittedName>
        <fullName evidence="1">Transposase</fullName>
    </submittedName>
</protein>
<dbReference type="Gene3D" id="3.30.420.10">
    <property type="entry name" value="Ribonuclease H-like superfamily/Ribonuclease H"/>
    <property type="match status" value="1"/>
</dbReference>
<dbReference type="InterPro" id="IPR036397">
    <property type="entry name" value="RNaseH_sf"/>
</dbReference>
<evidence type="ECO:0000313" key="2">
    <source>
        <dbReference type="Proteomes" id="UP000295294"/>
    </source>
</evidence>
<dbReference type="InterPro" id="IPR012337">
    <property type="entry name" value="RNaseH-like_sf"/>
</dbReference>